<dbReference type="InterPro" id="IPR047971">
    <property type="entry name" value="ExeM-like"/>
</dbReference>
<keyword evidence="3" id="KW-0255">Endonuclease</keyword>
<dbReference type="Proteomes" id="UP000306631">
    <property type="component" value="Unassembled WGS sequence"/>
</dbReference>
<evidence type="ECO:0000313" key="3">
    <source>
        <dbReference type="EMBL" id="TGY32185.1"/>
    </source>
</evidence>
<dbReference type="AlphaFoldDB" id="A0A4S2CUS2"/>
<dbReference type="SUPFAM" id="SSF56219">
    <property type="entry name" value="DNase I-like"/>
    <property type="match status" value="1"/>
</dbReference>
<dbReference type="RefSeq" id="WP_136006618.1">
    <property type="nucleotide sequence ID" value="NZ_SRYW01000018.1"/>
</dbReference>
<evidence type="ECO:0000256" key="1">
    <source>
        <dbReference type="SAM" id="SignalP"/>
    </source>
</evidence>
<dbReference type="Pfam" id="PF03372">
    <property type="entry name" value="Exo_endo_phos"/>
    <property type="match status" value="1"/>
</dbReference>
<keyword evidence="1" id="KW-0732">Signal</keyword>
<protein>
    <submittedName>
        <fullName evidence="3">ExeM/NucH family extracellular endonuclease</fullName>
    </submittedName>
</protein>
<dbReference type="CDD" id="cd10283">
    <property type="entry name" value="MnuA_DNase1-like"/>
    <property type="match status" value="1"/>
</dbReference>
<keyword evidence="3" id="KW-0540">Nuclease</keyword>
<keyword evidence="3" id="KW-0378">Hydrolase</keyword>
<dbReference type="InterPro" id="IPR005135">
    <property type="entry name" value="Endo/exonuclease/phosphatase"/>
</dbReference>
<dbReference type="NCBIfam" id="NF033681">
    <property type="entry name" value="ExeM_NucH_DNase"/>
    <property type="match status" value="1"/>
</dbReference>
<feature type="domain" description="Endonuclease/exonuclease/phosphatase" evidence="2">
    <location>
        <begin position="212"/>
        <end position="470"/>
    </location>
</feature>
<evidence type="ECO:0000259" key="2">
    <source>
        <dbReference type="Pfam" id="PF03372"/>
    </source>
</evidence>
<name>A0A4S2CUS2_STEMA</name>
<sequence length="479" mass="50898">MRRRSLALALSLALPACAFAQAQPQVQPASPAPAARATVTLTAAPADWQALDGQQVRIAAPLTLAGTDGLARFGELTVAFGGRLWQPSEVAAPRSAAHDKVVADNRHRRLLLDDGSSARDPGPVGYLPAGATLRTGMILRNVEGIVRVDDKGTPRLQVTRPLTLPALERPAAPVVAGRLHIAAFNLENFFNGDGQGGGYPTLRGARTLAEHQAQKTKLVATINALGADVAALMELENDGYGPQSAIAQLVDALNADRGAGADWRFIDAKQGPGENPIRVGIIYRASRVTPIGGPATLEQGPFGPHSRVPMAQAFRAGKGAPFVVVANHFKSKGCSEASGADADQKDDQACWNATRVDSARRLDQWLRTDPTGAGTADAVLLGDFNAYAMEDPIRTLHAAGWHDAFAEAKVAHPYSYVYNGMSGRLDHALLSPGMVKRLRGAAEWHINADEADDVGYRDRNASGPWRSSDHDPLLLGFDR</sequence>
<dbReference type="Gene3D" id="3.60.10.10">
    <property type="entry name" value="Endonuclease/exonuclease/phosphatase"/>
    <property type="match status" value="1"/>
</dbReference>
<gene>
    <name evidence="3" type="ORF">E5352_16570</name>
</gene>
<dbReference type="EMBL" id="SRYW01000018">
    <property type="protein sequence ID" value="TGY32185.1"/>
    <property type="molecule type" value="Genomic_DNA"/>
</dbReference>
<dbReference type="PANTHER" id="PTHR42834:SF1">
    <property type="entry name" value="ENDONUCLEASE_EXONUCLEASE_PHOSPHATASE FAMILY PROTEIN (AFU_ORTHOLOGUE AFUA_3G09210)"/>
    <property type="match status" value="1"/>
</dbReference>
<dbReference type="GO" id="GO:0004519">
    <property type="term" value="F:endonuclease activity"/>
    <property type="evidence" value="ECO:0007669"/>
    <property type="project" value="UniProtKB-KW"/>
</dbReference>
<feature type="chain" id="PRO_5020798158" evidence="1">
    <location>
        <begin position="21"/>
        <end position="479"/>
    </location>
</feature>
<reference evidence="3 4" key="1">
    <citation type="submission" date="2019-04" db="EMBL/GenBank/DDBJ databases">
        <title>Microbes associate with the intestines of laboratory mice.</title>
        <authorList>
            <person name="Navarre W."/>
            <person name="Wong E."/>
            <person name="Huang K."/>
            <person name="Tropini C."/>
            <person name="Ng K."/>
            <person name="Yu B."/>
        </authorList>
    </citation>
    <scope>NUCLEOTIDE SEQUENCE [LARGE SCALE GENOMIC DNA]</scope>
    <source>
        <strain evidence="3 4">NM62_B4-13</strain>
    </source>
</reference>
<dbReference type="FunFam" id="3.60.10.10:FF:000072">
    <property type="entry name" value="Extracellular nuclease"/>
    <property type="match status" value="1"/>
</dbReference>
<dbReference type="PANTHER" id="PTHR42834">
    <property type="entry name" value="ENDONUCLEASE/EXONUCLEASE/PHOSPHATASE FAMILY PROTEIN (AFU_ORTHOLOGUE AFUA_3G09210)"/>
    <property type="match status" value="1"/>
</dbReference>
<comment type="caution">
    <text evidence="3">The sequence shown here is derived from an EMBL/GenBank/DDBJ whole genome shotgun (WGS) entry which is preliminary data.</text>
</comment>
<proteinExistence type="predicted"/>
<accession>A0A4S2CUS2</accession>
<dbReference type="InterPro" id="IPR036691">
    <property type="entry name" value="Endo/exonu/phosph_ase_sf"/>
</dbReference>
<organism evidence="3 4">
    <name type="scientific">Stenotrophomonas maltophilia</name>
    <name type="common">Pseudomonas maltophilia</name>
    <name type="synonym">Xanthomonas maltophilia</name>
    <dbReference type="NCBI Taxonomy" id="40324"/>
    <lineage>
        <taxon>Bacteria</taxon>
        <taxon>Pseudomonadati</taxon>
        <taxon>Pseudomonadota</taxon>
        <taxon>Gammaproteobacteria</taxon>
        <taxon>Lysobacterales</taxon>
        <taxon>Lysobacteraceae</taxon>
        <taxon>Stenotrophomonas</taxon>
        <taxon>Stenotrophomonas maltophilia group</taxon>
    </lineage>
</organism>
<evidence type="ECO:0000313" key="4">
    <source>
        <dbReference type="Proteomes" id="UP000306631"/>
    </source>
</evidence>
<dbReference type="OrthoDB" id="9800417at2"/>
<feature type="signal peptide" evidence="1">
    <location>
        <begin position="1"/>
        <end position="20"/>
    </location>
</feature>